<comment type="caution">
    <text evidence="3">The sequence shown here is derived from an EMBL/GenBank/DDBJ whole genome shotgun (WGS) entry which is preliminary data.</text>
</comment>
<keyword evidence="2" id="KW-0812">Transmembrane</keyword>
<organism evidence="3 4">
    <name type="scientific">Pseudomassariella vexata</name>
    <dbReference type="NCBI Taxonomy" id="1141098"/>
    <lineage>
        <taxon>Eukaryota</taxon>
        <taxon>Fungi</taxon>
        <taxon>Dikarya</taxon>
        <taxon>Ascomycota</taxon>
        <taxon>Pezizomycotina</taxon>
        <taxon>Sordariomycetes</taxon>
        <taxon>Xylariomycetidae</taxon>
        <taxon>Amphisphaeriales</taxon>
        <taxon>Pseudomassariaceae</taxon>
        <taxon>Pseudomassariella</taxon>
    </lineage>
</organism>
<keyword evidence="4" id="KW-1185">Reference proteome</keyword>
<accession>A0A1Y2DG39</accession>
<reference evidence="3 4" key="1">
    <citation type="submission" date="2016-07" db="EMBL/GenBank/DDBJ databases">
        <title>Pervasive Adenine N6-methylation of Active Genes in Fungi.</title>
        <authorList>
            <consortium name="DOE Joint Genome Institute"/>
            <person name="Mondo S.J."/>
            <person name="Dannebaum R.O."/>
            <person name="Kuo R.C."/>
            <person name="Labutti K."/>
            <person name="Haridas S."/>
            <person name="Kuo A."/>
            <person name="Salamov A."/>
            <person name="Ahrendt S.R."/>
            <person name="Lipzen A."/>
            <person name="Sullivan W."/>
            <person name="Andreopoulos W.B."/>
            <person name="Clum A."/>
            <person name="Lindquist E."/>
            <person name="Daum C."/>
            <person name="Ramamoorthy G.K."/>
            <person name="Gryganskyi A."/>
            <person name="Culley D."/>
            <person name="Magnuson J.K."/>
            <person name="James T.Y."/>
            <person name="O'Malley M.A."/>
            <person name="Stajich J.E."/>
            <person name="Spatafora J.W."/>
            <person name="Visel A."/>
            <person name="Grigoriev I.V."/>
        </authorList>
    </citation>
    <scope>NUCLEOTIDE SEQUENCE [LARGE SCALE GENOMIC DNA]</scope>
    <source>
        <strain evidence="3 4">CBS 129021</strain>
    </source>
</reference>
<keyword evidence="2" id="KW-1133">Transmembrane helix</keyword>
<proteinExistence type="predicted"/>
<evidence type="ECO:0000313" key="3">
    <source>
        <dbReference type="EMBL" id="ORY58044.1"/>
    </source>
</evidence>
<dbReference type="RefSeq" id="XP_040711079.1">
    <property type="nucleotide sequence ID" value="XM_040864824.1"/>
</dbReference>
<evidence type="ECO:0000256" key="1">
    <source>
        <dbReference type="SAM" id="MobiDB-lite"/>
    </source>
</evidence>
<protein>
    <submittedName>
        <fullName evidence="3">Uncharacterized protein</fullName>
    </submittedName>
</protein>
<name>A0A1Y2DG39_9PEZI</name>
<feature type="compositionally biased region" description="Polar residues" evidence="1">
    <location>
        <begin position="266"/>
        <end position="275"/>
    </location>
</feature>
<dbReference type="AlphaFoldDB" id="A0A1Y2DG39"/>
<feature type="region of interest" description="Disordered" evidence="1">
    <location>
        <begin position="315"/>
        <end position="340"/>
    </location>
</feature>
<evidence type="ECO:0000313" key="4">
    <source>
        <dbReference type="Proteomes" id="UP000193689"/>
    </source>
</evidence>
<dbReference type="Proteomes" id="UP000193689">
    <property type="component" value="Unassembled WGS sequence"/>
</dbReference>
<dbReference type="GeneID" id="63781036"/>
<feature type="transmembrane region" description="Helical" evidence="2">
    <location>
        <begin position="226"/>
        <end position="250"/>
    </location>
</feature>
<feature type="region of interest" description="Disordered" evidence="1">
    <location>
        <begin position="409"/>
        <end position="435"/>
    </location>
</feature>
<dbReference type="OrthoDB" id="4778664at2759"/>
<keyword evidence="2" id="KW-0472">Membrane</keyword>
<dbReference type="EMBL" id="MCFJ01000017">
    <property type="protein sequence ID" value="ORY58044.1"/>
    <property type="molecule type" value="Genomic_DNA"/>
</dbReference>
<feature type="region of interest" description="Disordered" evidence="1">
    <location>
        <begin position="253"/>
        <end position="285"/>
    </location>
</feature>
<sequence length="435" mass="47191">MTALLPKEIPAAKNPGLHQTENQDEKALDACYFTCNAAFLKAQVSREWEDYCESGSAFETYINNCLCCIGPLLHHGYKAIDYLAHDFGGQLKICDDRPPQGKKLQTNLPCGVLSRPPAIPITMPYPAKTVWIIDAPGDSLSVGVSYTYNFKQLREGHNDSPPSTKVPGLDNISTLTSSGIPTAVITIVPITFTDALAHTSISSRITTITPTTTTTATIVPVSSNKIAIAGIVLGAVFGILLFIATPLALFGHKSRKSRKQQSSSKTPNDGNNSEKNPPAKIELPAYPISPRELEDTEIPAPVELDVWPMAELPGDNSEGKAVSYHQETDNSEGKAAHSQGEVIRSWVPKGRVAELKNPNARRLRRVTTSLSDARKSEGTLDERYKVLEKLARLEELKRQREIRLANRGVVDVDNEDGLSDTDAAEGSKGKGLSAP</sequence>
<evidence type="ECO:0000256" key="2">
    <source>
        <dbReference type="SAM" id="Phobius"/>
    </source>
</evidence>
<feature type="compositionally biased region" description="Basic and acidic residues" evidence="1">
    <location>
        <begin position="326"/>
        <end position="335"/>
    </location>
</feature>
<dbReference type="InParanoid" id="A0A1Y2DG39"/>
<gene>
    <name evidence="3" type="ORF">BCR38DRAFT_500670</name>
</gene>
<feature type="compositionally biased region" description="Acidic residues" evidence="1">
    <location>
        <begin position="412"/>
        <end position="423"/>
    </location>
</feature>